<protein>
    <submittedName>
        <fullName evidence="4">NADAR domain-containing protein</fullName>
    </submittedName>
</protein>
<feature type="region of interest" description="Disordered" evidence="1">
    <location>
        <begin position="1"/>
        <end position="51"/>
    </location>
</feature>
<accession>A0A915NPP1</accession>
<dbReference type="WBParaSite" id="scf7180000420786.g5735">
    <property type="protein sequence ID" value="scf7180000420786.g5735"/>
    <property type="gene ID" value="scf7180000420786.g5735"/>
</dbReference>
<organism evidence="3 4">
    <name type="scientific">Meloidogyne floridensis</name>
    <dbReference type="NCBI Taxonomy" id="298350"/>
    <lineage>
        <taxon>Eukaryota</taxon>
        <taxon>Metazoa</taxon>
        <taxon>Ecdysozoa</taxon>
        <taxon>Nematoda</taxon>
        <taxon>Chromadorea</taxon>
        <taxon>Rhabditida</taxon>
        <taxon>Tylenchina</taxon>
        <taxon>Tylenchomorpha</taxon>
        <taxon>Tylenchoidea</taxon>
        <taxon>Meloidogynidae</taxon>
        <taxon>Meloidogyninae</taxon>
        <taxon>Meloidogyne</taxon>
    </lineage>
</organism>
<feature type="domain" description="NADAR" evidence="2">
    <location>
        <begin position="268"/>
        <end position="311"/>
    </location>
</feature>
<reference evidence="4" key="1">
    <citation type="submission" date="2022-11" db="UniProtKB">
        <authorList>
            <consortium name="WormBaseParasite"/>
        </authorList>
    </citation>
    <scope>IDENTIFICATION</scope>
</reference>
<name>A0A915NPP1_9BILA</name>
<evidence type="ECO:0000313" key="3">
    <source>
        <dbReference type="Proteomes" id="UP000887560"/>
    </source>
</evidence>
<dbReference type="InterPro" id="IPR037238">
    <property type="entry name" value="YbiA-like_sf"/>
</dbReference>
<dbReference type="Proteomes" id="UP000887560">
    <property type="component" value="Unplaced"/>
</dbReference>
<keyword evidence="3" id="KW-1185">Reference proteome</keyword>
<evidence type="ECO:0000256" key="1">
    <source>
        <dbReference type="SAM" id="MobiDB-lite"/>
    </source>
</evidence>
<dbReference type="Gene3D" id="1.10.357.40">
    <property type="entry name" value="YbiA-like"/>
    <property type="match status" value="2"/>
</dbReference>
<proteinExistence type="predicted"/>
<dbReference type="AlphaFoldDB" id="A0A915NPP1"/>
<dbReference type="InterPro" id="IPR012816">
    <property type="entry name" value="NADAR"/>
</dbReference>
<evidence type="ECO:0000313" key="4">
    <source>
        <dbReference type="WBParaSite" id="scf7180000420786.g5735"/>
    </source>
</evidence>
<dbReference type="Pfam" id="PF08719">
    <property type="entry name" value="NADAR"/>
    <property type="match status" value="2"/>
</dbReference>
<feature type="domain" description="NADAR" evidence="2">
    <location>
        <begin position="175"/>
        <end position="226"/>
    </location>
</feature>
<feature type="compositionally biased region" description="Low complexity" evidence="1">
    <location>
        <begin position="16"/>
        <end position="46"/>
    </location>
</feature>
<sequence length="356" mass="38948">MAPTKRKADTSKDRPSSSISNISSSSKSPTNKQQQQQSSSSTPKNSIYKKRGQRFVVEDSTSMEKFIPCAIIKEGELVDLELEGKKNKIVRRILKEAKGNITIYMMEGDNDKRIVPFFREASIFSNFHPVTFTAISFGDRAIAEKVMQTKSPKSQKLLGRRVEGFDPSQWEPISILVSTGDAELIEASPFDAKWGAGIGASQIIAGENWEGTNFLGLTLMAVRHQLLSQNEETSENPPVNSLSSTPIAEFATNKELCLATSLINDFGILIEASPFDAKWGAGIGANQIIAGENWEGTNFLGLTLMAVRHQLLSQNEETSENPPVNSLSSSPIAEFATNKELCLATSLINDFGIVLK</sequence>
<feature type="compositionally biased region" description="Basic and acidic residues" evidence="1">
    <location>
        <begin position="1"/>
        <end position="15"/>
    </location>
</feature>
<dbReference type="SUPFAM" id="SSF143990">
    <property type="entry name" value="YbiA-like"/>
    <property type="match status" value="2"/>
</dbReference>
<dbReference type="CDD" id="cd15457">
    <property type="entry name" value="NADAR"/>
    <property type="match status" value="1"/>
</dbReference>
<evidence type="ECO:0000259" key="2">
    <source>
        <dbReference type="Pfam" id="PF08719"/>
    </source>
</evidence>